<evidence type="ECO:0000313" key="6">
    <source>
        <dbReference type="EMBL" id="QOT79227.1"/>
    </source>
</evidence>
<dbReference type="InterPro" id="IPR036390">
    <property type="entry name" value="WH_DNA-bd_sf"/>
</dbReference>
<dbReference type="Gene3D" id="1.10.10.10">
    <property type="entry name" value="Winged helix-like DNA-binding domain superfamily/Winged helix DNA-binding domain"/>
    <property type="match status" value="1"/>
</dbReference>
<evidence type="ECO:0000313" key="7">
    <source>
        <dbReference type="Proteomes" id="UP000397656"/>
    </source>
</evidence>
<dbReference type="PANTHER" id="PTHR30346:SF28">
    <property type="entry name" value="HTH-TYPE TRANSCRIPTIONAL REGULATOR CYNR"/>
    <property type="match status" value="1"/>
</dbReference>
<evidence type="ECO:0000259" key="5">
    <source>
        <dbReference type="PROSITE" id="PS50931"/>
    </source>
</evidence>
<organism evidence="6 7">
    <name type="scientific">Cupriavidus basilensis</name>
    <dbReference type="NCBI Taxonomy" id="68895"/>
    <lineage>
        <taxon>Bacteria</taxon>
        <taxon>Pseudomonadati</taxon>
        <taxon>Pseudomonadota</taxon>
        <taxon>Betaproteobacteria</taxon>
        <taxon>Burkholderiales</taxon>
        <taxon>Burkholderiaceae</taxon>
        <taxon>Cupriavidus</taxon>
    </lineage>
</organism>
<evidence type="ECO:0000256" key="2">
    <source>
        <dbReference type="ARBA" id="ARBA00023015"/>
    </source>
</evidence>
<dbReference type="GO" id="GO:0003700">
    <property type="term" value="F:DNA-binding transcription factor activity"/>
    <property type="evidence" value="ECO:0007669"/>
    <property type="project" value="InterPro"/>
</dbReference>
<evidence type="ECO:0000256" key="1">
    <source>
        <dbReference type="ARBA" id="ARBA00009437"/>
    </source>
</evidence>
<dbReference type="Proteomes" id="UP000397656">
    <property type="component" value="Chromosome 2"/>
</dbReference>
<dbReference type="SUPFAM" id="SSF53850">
    <property type="entry name" value="Periplasmic binding protein-like II"/>
    <property type="match status" value="1"/>
</dbReference>
<dbReference type="Pfam" id="PF03466">
    <property type="entry name" value="LysR_substrate"/>
    <property type="match status" value="1"/>
</dbReference>
<dbReference type="InterPro" id="IPR036388">
    <property type="entry name" value="WH-like_DNA-bd_sf"/>
</dbReference>
<feature type="domain" description="HTH lysR-type" evidence="5">
    <location>
        <begin position="1"/>
        <end position="58"/>
    </location>
</feature>
<dbReference type="InterPro" id="IPR000847">
    <property type="entry name" value="LysR_HTH_N"/>
</dbReference>
<dbReference type="GO" id="GO:0003677">
    <property type="term" value="F:DNA binding"/>
    <property type="evidence" value="ECO:0007669"/>
    <property type="project" value="UniProtKB-KW"/>
</dbReference>
<reference evidence="6 7" key="1">
    <citation type="submission" date="2020-10" db="EMBL/GenBank/DDBJ databases">
        <title>Complete genome sequence of Cupriavidus basilensis CCUG 49340T.</title>
        <authorList>
            <person name="Salva-Serra F."/>
            <person name="Donoso R.A."/>
            <person name="Cho K.H."/>
            <person name="Yoo J.A."/>
            <person name="Lee K."/>
            <person name="Yoon S.-H."/>
            <person name="Perez-Pantoja D."/>
            <person name="Moore E.R.B."/>
        </authorList>
    </citation>
    <scope>NUCLEOTIDE SEQUENCE [LARGE SCALE GENOMIC DNA]</scope>
    <source>
        <strain evidence="7">CCUG 49340</strain>
    </source>
</reference>
<dbReference type="InterPro" id="IPR005119">
    <property type="entry name" value="LysR_subst-bd"/>
</dbReference>
<dbReference type="PROSITE" id="PS50931">
    <property type="entry name" value="HTH_LYSR"/>
    <property type="match status" value="1"/>
</dbReference>
<protein>
    <submittedName>
        <fullName evidence="6">LysR family transcriptional regulator</fullName>
    </submittedName>
</protein>
<evidence type="ECO:0000256" key="3">
    <source>
        <dbReference type="ARBA" id="ARBA00023125"/>
    </source>
</evidence>
<dbReference type="Pfam" id="PF00126">
    <property type="entry name" value="HTH_1"/>
    <property type="match status" value="1"/>
</dbReference>
<keyword evidence="4" id="KW-0804">Transcription</keyword>
<dbReference type="SUPFAM" id="SSF46785">
    <property type="entry name" value="Winged helix' DNA-binding domain"/>
    <property type="match status" value="1"/>
</dbReference>
<dbReference type="EMBL" id="CP062804">
    <property type="protein sequence ID" value="QOT79227.1"/>
    <property type="molecule type" value="Genomic_DNA"/>
</dbReference>
<keyword evidence="2" id="KW-0805">Transcription regulation</keyword>
<dbReference type="GO" id="GO:0032993">
    <property type="term" value="C:protein-DNA complex"/>
    <property type="evidence" value="ECO:0007669"/>
    <property type="project" value="TreeGrafter"/>
</dbReference>
<dbReference type="FunFam" id="1.10.10.10:FF:000001">
    <property type="entry name" value="LysR family transcriptional regulator"/>
    <property type="match status" value="1"/>
</dbReference>
<dbReference type="CDD" id="cd08427">
    <property type="entry name" value="PBP2_LTTR_like_2"/>
    <property type="match status" value="1"/>
</dbReference>
<comment type="similarity">
    <text evidence="1">Belongs to the LysR transcriptional regulatory family.</text>
</comment>
<sequence length="289" mass="31373">METAYLNAFLVVVDTGSLAQAARRLNVTPAAIAQQIHVLERELGTTLLGRAGRTVAPTESGARLAERARTLLRDFGQLRDWVNEAQAPRELRLGTINTALHSLLPETLAGFAAAHPGVSVFIQSDKSAALYDAVKNAELDAAVCLHPPFALPKTIVWELLREEPLVVLAPAALARRDPHDLLRTEPLIRYDRSVGGGKQADRYLRQAGIAAHERFELSSLVAIAMMVDRGLGVSLVPDIASPLTAGLRIAKLTLPEATEPRRFGILWQRASPRTPLILSLLRHARQAAA</sequence>
<dbReference type="GeneID" id="98405438"/>
<accession>A0A643FV40</accession>
<dbReference type="Gene3D" id="3.40.190.10">
    <property type="entry name" value="Periplasmic binding protein-like II"/>
    <property type="match status" value="2"/>
</dbReference>
<dbReference type="RefSeq" id="WP_150986124.1">
    <property type="nucleotide sequence ID" value="NZ_CP062804.1"/>
</dbReference>
<dbReference type="PANTHER" id="PTHR30346">
    <property type="entry name" value="TRANSCRIPTIONAL DUAL REGULATOR HCAR-RELATED"/>
    <property type="match status" value="1"/>
</dbReference>
<gene>
    <name evidence="6" type="ORF">F7R26_031235</name>
</gene>
<keyword evidence="3" id="KW-0238">DNA-binding</keyword>
<evidence type="ECO:0000256" key="4">
    <source>
        <dbReference type="ARBA" id="ARBA00023163"/>
    </source>
</evidence>
<proteinExistence type="inferred from homology"/>
<name>A0A643FV40_9BURK</name>
<dbReference type="AlphaFoldDB" id="A0A643FV40"/>